<evidence type="ECO:0000313" key="12">
    <source>
        <dbReference type="RefSeq" id="XP_014487124.1"/>
    </source>
</evidence>
<dbReference type="GO" id="GO:0005730">
    <property type="term" value="C:nucleolus"/>
    <property type="evidence" value="ECO:0007669"/>
    <property type="project" value="TreeGrafter"/>
</dbReference>
<evidence type="ECO:0000256" key="4">
    <source>
        <dbReference type="ARBA" id="ARBA00022771"/>
    </source>
</evidence>
<feature type="domain" description="Zinc finger C2H2 LYAR-type" evidence="9">
    <location>
        <begin position="32"/>
        <end position="59"/>
    </location>
</feature>
<dbReference type="InterPro" id="IPR036236">
    <property type="entry name" value="Znf_C2H2_sf"/>
</dbReference>
<dbReference type="GO" id="GO:0003677">
    <property type="term" value="F:DNA binding"/>
    <property type="evidence" value="ECO:0007669"/>
    <property type="project" value="InterPro"/>
</dbReference>
<dbReference type="GO" id="GO:0008270">
    <property type="term" value="F:zinc ion binding"/>
    <property type="evidence" value="ECO:0007669"/>
    <property type="project" value="UniProtKB-KW"/>
</dbReference>
<evidence type="ECO:0000256" key="5">
    <source>
        <dbReference type="ARBA" id="ARBA00022833"/>
    </source>
</evidence>
<evidence type="ECO:0000256" key="8">
    <source>
        <dbReference type="SAM" id="MobiDB-lite"/>
    </source>
</evidence>
<dbReference type="PROSITE" id="PS51804">
    <property type="entry name" value="ZF_C2HC_LYAR"/>
    <property type="match status" value="2"/>
</dbReference>
<keyword evidence="4 7" id="KW-0863">Zinc-finger</keyword>
<proteinExistence type="predicted"/>
<dbReference type="Proteomes" id="UP000515204">
    <property type="component" value="Unplaced"/>
</dbReference>
<dbReference type="GO" id="GO:0006364">
    <property type="term" value="P:rRNA processing"/>
    <property type="evidence" value="ECO:0007669"/>
    <property type="project" value="TreeGrafter"/>
</dbReference>
<evidence type="ECO:0000313" key="11">
    <source>
        <dbReference type="Proteomes" id="UP000515204"/>
    </source>
</evidence>
<organism evidence="11 12">
    <name type="scientific">Dinoponera quadriceps</name>
    <name type="common">South American ant</name>
    <dbReference type="NCBI Taxonomy" id="609295"/>
    <lineage>
        <taxon>Eukaryota</taxon>
        <taxon>Metazoa</taxon>
        <taxon>Ecdysozoa</taxon>
        <taxon>Arthropoda</taxon>
        <taxon>Hexapoda</taxon>
        <taxon>Insecta</taxon>
        <taxon>Pterygota</taxon>
        <taxon>Neoptera</taxon>
        <taxon>Endopterygota</taxon>
        <taxon>Hymenoptera</taxon>
        <taxon>Apocrita</taxon>
        <taxon>Aculeata</taxon>
        <taxon>Formicoidea</taxon>
        <taxon>Formicidae</taxon>
        <taxon>Ponerinae</taxon>
        <taxon>Ponerini</taxon>
        <taxon>Dinoponera</taxon>
    </lineage>
</organism>
<keyword evidence="3" id="KW-0677">Repeat</keyword>
<protein>
    <submittedName>
        <fullName evidence="12">Cell growth-regulating nucleolar protein</fullName>
    </submittedName>
</protein>
<keyword evidence="6" id="KW-0539">Nucleus</keyword>
<dbReference type="InterPro" id="IPR014898">
    <property type="entry name" value="Znf_C2H2_LYAR"/>
</dbReference>
<dbReference type="KEGG" id="dqu:106750948"/>
<feature type="region of interest" description="Disordered" evidence="8">
    <location>
        <begin position="145"/>
        <end position="187"/>
    </location>
</feature>
<dbReference type="GeneID" id="106750948"/>
<feature type="compositionally biased region" description="Basic and acidic residues" evidence="8">
    <location>
        <begin position="155"/>
        <end position="165"/>
    </location>
</feature>
<gene>
    <name evidence="12" type="primary">LOC106750948</name>
</gene>
<feature type="compositionally biased region" description="Polar residues" evidence="8">
    <location>
        <begin position="166"/>
        <end position="187"/>
    </location>
</feature>
<evidence type="ECO:0000256" key="1">
    <source>
        <dbReference type="ARBA" id="ARBA00004123"/>
    </source>
</evidence>
<dbReference type="AlphaFoldDB" id="A0A6P3YAX1"/>
<keyword evidence="11" id="KW-1185">Reference proteome</keyword>
<evidence type="ECO:0000256" key="7">
    <source>
        <dbReference type="PROSITE-ProRule" id="PRU01145"/>
    </source>
</evidence>
<dbReference type="RefSeq" id="XP_014487124.1">
    <property type="nucleotide sequence ID" value="XM_014631638.1"/>
</dbReference>
<dbReference type="Pfam" id="PF08790">
    <property type="entry name" value="zf-LYAR"/>
    <property type="match status" value="1"/>
</dbReference>
<accession>A0A6P3YAX1</accession>
<evidence type="ECO:0000256" key="6">
    <source>
        <dbReference type="ARBA" id="ARBA00023242"/>
    </source>
</evidence>
<feature type="domain" description="Cell growth-regulating nucleolar protein-like winged helix" evidence="10">
    <location>
        <begin position="270"/>
        <end position="337"/>
    </location>
</feature>
<dbReference type="OrthoDB" id="21474at2759"/>
<dbReference type="SUPFAM" id="SSF57667">
    <property type="entry name" value="beta-beta-alpha zinc fingers"/>
    <property type="match status" value="2"/>
</dbReference>
<evidence type="ECO:0000259" key="9">
    <source>
        <dbReference type="Pfam" id="PF08790"/>
    </source>
</evidence>
<reference evidence="12" key="1">
    <citation type="submission" date="2025-08" db="UniProtKB">
        <authorList>
            <consortium name="RefSeq"/>
        </authorList>
    </citation>
    <scope>IDENTIFICATION</scope>
</reference>
<feature type="region of interest" description="Disordered" evidence="8">
    <location>
        <begin position="199"/>
        <end position="249"/>
    </location>
</feature>
<sequence length="345" mass="39601">MVVFTCFHCGDTLQKPKVAKHYEFRCRKPVFVTCTDCLEDFQGNEYIVHTKCITEAERYGGKDYVPKASANKGERKQQEWISVVNNLLSGTIHLSNVERNFLNTLSRFENIPRRKAKFLNFVKNAVGNRINISVVESVWNKMETAHKQSQQTTTKPEEPDNHQTNKTDINVDSSNLLSNNHQDNIVDNQNNENICKEHDSARHQNGNDKECPTNGIAEETETITRKKSKKRQLTETVEEQEELQPATKTKKTSVLVETNICKNKERKVSFYWRLAILEIVQSKGEISLKKLQKKVVSLYLLHSVKALDRDKAIAKFLKKLQKIPEIAVSGNIVKLIKPCDLYAKE</sequence>
<dbReference type="Pfam" id="PF25879">
    <property type="entry name" value="WHD_LYAR"/>
    <property type="match status" value="1"/>
</dbReference>
<dbReference type="GO" id="GO:0000122">
    <property type="term" value="P:negative regulation of transcription by RNA polymerase II"/>
    <property type="evidence" value="ECO:0007669"/>
    <property type="project" value="TreeGrafter"/>
</dbReference>
<evidence type="ECO:0000256" key="3">
    <source>
        <dbReference type="ARBA" id="ARBA00022737"/>
    </source>
</evidence>
<dbReference type="InterPro" id="IPR039999">
    <property type="entry name" value="LYAR"/>
</dbReference>
<keyword evidence="5" id="KW-0862">Zinc</keyword>
<name>A0A6P3YAX1_DINQU</name>
<feature type="compositionally biased region" description="Basic and acidic residues" evidence="8">
    <location>
        <begin position="199"/>
        <end position="211"/>
    </location>
</feature>
<evidence type="ECO:0000256" key="2">
    <source>
        <dbReference type="ARBA" id="ARBA00022723"/>
    </source>
</evidence>
<comment type="subcellular location">
    <subcellularLocation>
        <location evidence="1">Nucleus</location>
    </subcellularLocation>
</comment>
<evidence type="ECO:0000259" key="10">
    <source>
        <dbReference type="Pfam" id="PF25879"/>
    </source>
</evidence>
<dbReference type="PANTHER" id="PTHR13100">
    <property type="entry name" value="CELL GROWTH-REGULATING NUCLEOLAR PROTEIN LYAR"/>
    <property type="match status" value="1"/>
</dbReference>
<dbReference type="Gene3D" id="3.30.1490.490">
    <property type="match status" value="1"/>
</dbReference>
<dbReference type="PANTHER" id="PTHR13100:SF10">
    <property type="entry name" value="CELL GROWTH-REGULATING NUCLEOLAR PROTEIN"/>
    <property type="match status" value="1"/>
</dbReference>
<dbReference type="InterPro" id="IPR058719">
    <property type="entry name" value="WHD_LYAR"/>
</dbReference>
<keyword evidence="2" id="KW-0479">Metal-binding</keyword>